<dbReference type="InterPro" id="IPR036038">
    <property type="entry name" value="Aminotransferase-like"/>
</dbReference>
<dbReference type="InterPro" id="IPR001544">
    <property type="entry name" value="Aminotrans_IV"/>
</dbReference>
<dbReference type="GO" id="GO:0016829">
    <property type="term" value="F:lyase activity"/>
    <property type="evidence" value="ECO:0007669"/>
    <property type="project" value="UniProtKB-KW"/>
</dbReference>
<dbReference type="InterPro" id="IPR043132">
    <property type="entry name" value="BCAT-like_C"/>
</dbReference>
<dbReference type="STRING" id="46177.SAMN05660976_03561"/>
<dbReference type="AlphaFoldDB" id="A0A1H7TM49"/>
<keyword evidence="1" id="KW-0032">Aminotransferase</keyword>
<gene>
    <name evidence="1" type="ORF">SAMN05660976_03561</name>
</gene>
<accession>A0A1H7TM49</accession>
<dbReference type="RefSeq" id="WP_177227391.1">
    <property type="nucleotide sequence ID" value="NZ_FOBF01000007.1"/>
</dbReference>
<organism evidence="1 2">
    <name type="scientific">Nonomuraea pusilla</name>
    <dbReference type="NCBI Taxonomy" id="46177"/>
    <lineage>
        <taxon>Bacteria</taxon>
        <taxon>Bacillati</taxon>
        <taxon>Actinomycetota</taxon>
        <taxon>Actinomycetes</taxon>
        <taxon>Streptosporangiales</taxon>
        <taxon>Streptosporangiaceae</taxon>
        <taxon>Nonomuraea</taxon>
    </lineage>
</organism>
<proteinExistence type="predicted"/>
<dbReference type="InterPro" id="IPR043131">
    <property type="entry name" value="BCAT-like_N"/>
</dbReference>
<keyword evidence="2" id="KW-1185">Reference proteome</keyword>
<sequence>MIERAVIDGRPVGADARFMLTARYGHFTAMQVRNRRVRGLDLHLARLDEANRELFGAPVDRDAVLGAVRAVLGGDARDGSVRVYVVETDRPHVLATLAPPAEAEQGPYRLRSVVFQRYLPHVKKAAGFAQAHLGRLVGREGYDEALLTSAHGIVSEGSITNLGCFDGERLVWPDAPMLRGITMRLLERVDVPQERRPLKVADLAGLGLVFVCNSRGVVPVGQVDDVALRPDPALAARVLGWYDAVPWDALD</sequence>
<evidence type="ECO:0000313" key="2">
    <source>
        <dbReference type="Proteomes" id="UP000198953"/>
    </source>
</evidence>
<evidence type="ECO:0000313" key="1">
    <source>
        <dbReference type="EMBL" id="SEL85748.1"/>
    </source>
</evidence>
<dbReference type="Gene3D" id="3.20.10.10">
    <property type="entry name" value="D-amino Acid Aminotransferase, subunit A, domain 2"/>
    <property type="match status" value="1"/>
</dbReference>
<dbReference type="GO" id="GO:0008483">
    <property type="term" value="F:transaminase activity"/>
    <property type="evidence" value="ECO:0007669"/>
    <property type="project" value="UniProtKB-KW"/>
</dbReference>
<dbReference type="SUPFAM" id="SSF56752">
    <property type="entry name" value="D-aminoacid aminotransferase-like PLP-dependent enzymes"/>
    <property type="match status" value="1"/>
</dbReference>
<name>A0A1H7TM49_9ACTN</name>
<dbReference type="Pfam" id="PF01063">
    <property type="entry name" value="Aminotran_4"/>
    <property type="match status" value="1"/>
</dbReference>
<keyword evidence="1" id="KW-0808">Transferase</keyword>
<protein>
    <submittedName>
        <fullName evidence="1">Branched-chain amino acid aminotransferase/4-amino-4-deoxychorismate lyase</fullName>
    </submittedName>
</protein>
<keyword evidence="1" id="KW-0456">Lyase</keyword>
<dbReference type="Proteomes" id="UP000198953">
    <property type="component" value="Unassembled WGS sequence"/>
</dbReference>
<dbReference type="NCBIfam" id="NF006734">
    <property type="entry name" value="PRK09266.1"/>
    <property type="match status" value="1"/>
</dbReference>
<reference evidence="1 2" key="1">
    <citation type="submission" date="2016-10" db="EMBL/GenBank/DDBJ databases">
        <authorList>
            <person name="de Groot N.N."/>
        </authorList>
    </citation>
    <scope>NUCLEOTIDE SEQUENCE [LARGE SCALE GENOMIC DNA]</scope>
    <source>
        <strain evidence="1 2">DSM 43357</strain>
    </source>
</reference>
<dbReference type="EMBL" id="FOBF01000007">
    <property type="protein sequence ID" value="SEL85748.1"/>
    <property type="molecule type" value="Genomic_DNA"/>
</dbReference>
<dbReference type="Gene3D" id="3.30.470.10">
    <property type="match status" value="1"/>
</dbReference>